<evidence type="ECO:0000256" key="1">
    <source>
        <dbReference type="SAM" id="MobiDB-lite"/>
    </source>
</evidence>
<feature type="compositionally biased region" description="Polar residues" evidence="1">
    <location>
        <begin position="159"/>
        <end position="170"/>
    </location>
</feature>
<gene>
    <name evidence="3" type="primary">LOC111286033</name>
</gene>
<evidence type="ECO:0000313" key="3">
    <source>
        <dbReference type="RefSeq" id="XP_022731531.1"/>
    </source>
</evidence>
<sequence length="189" mass="20893">MNGGGGGADLHACSICEHRRKRCDNRCELPHYYDMGNRVRIMDSDEPHQRQADAESILIEGNARLNHSVLGRIGVIRSRRSLVGFYESELQAVNQQLAFFKRKQQQKQQLDNSIASSSSTVSPPSESVNDQGGGLNLEDDANLKFFDTHPSDQIMDLKQNGNEITSASSDTKGKQPGEPDEETKNDGTC</sequence>
<reference evidence="3" key="1">
    <citation type="submission" date="2025-08" db="UniProtKB">
        <authorList>
            <consortium name="RefSeq"/>
        </authorList>
    </citation>
    <scope>IDENTIFICATION</scope>
    <source>
        <tissue evidence="3">Fruit stalk</tissue>
    </source>
</reference>
<dbReference type="Proteomes" id="UP000515121">
    <property type="component" value="Unplaced"/>
</dbReference>
<feature type="compositionally biased region" description="Low complexity" evidence="1">
    <location>
        <begin position="109"/>
        <end position="127"/>
    </location>
</feature>
<feature type="compositionally biased region" description="Basic and acidic residues" evidence="1">
    <location>
        <begin position="171"/>
        <end position="189"/>
    </location>
</feature>
<dbReference type="RefSeq" id="XP_022731531.1">
    <property type="nucleotide sequence ID" value="XM_022875796.1"/>
</dbReference>
<proteinExistence type="predicted"/>
<keyword evidence="2" id="KW-1185">Reference proteome</keyword>
<accession>A0A6P5XUL8</accession>
<dbReference type="KEGG" id="dzi:111286033"/>
<dbReference type="GeneID" id="111286033"/>
<dbReference type="OrthoDB" id="1434700at2759"/>
<dbReference type="AlphaFoldDB" id="A0A6P5XUL8"/>
<feature type="region of interest" description="Disordered" evidence="1">
    <location>
        <begin position="109"/>
        <end position="189"/>
    </location>
</feature>
<name>A0A6P5XUL8_DURZI</name>
<protein>
    <submittedName>
        <fullName evidence="3">LOB domain-containing protein 27-like</fullName>
    </submittedName>
</protein>
<evidence type="ECO:0000313" key="2">
    <source>
        <dbReference type="Proteomes" id="UP000515121"/>
    </source>
</evidence>
<organism evidence="2 3">
    <name type="scientific">Durio zibethinus</name>
    <name type="common">Durian</name>
    <dbReference type="NCBI Taxonomy" id="66656"/>
    <lineage>
        <taxon>Eukaryota</taxon>
        <taxon>Viridiplantae</taxon>
        <taxon>Streptophyta</taxon>
        <taxon>Embryophyta</taxon>
        <taxon>Tracheophyta</taxon>
        <taxon>Spermatophyta</taxon>
        <taxon>Magnoliopsida</taxon>
        <taxon>eudicotyledons</taxon>
        <taxon>Gunneridae</taxon>
        <taxon>Pentapetalae</taxon>
        <taxon>rosids</taxon>
        <taxon>malvids</taxon>
        <taxon>Malvales</taxon>
        <taxon>Malvaceae</taxon>
        <taxon>Helicteroideae</taxon>
        <taxon>Durio</taxon>
    </lineage>
</organism>